<feature type="domain" description="Polycystin cation channel PKD1/PKD2" evidence="8">
    <location>
        <begin position="759"/>
        <end position="955"/>
    </location>
</feature>
<feature type="transmembrane region" description="Helical" evidence="7">
    <location>
        <begin position="773"/>
        <end position="794"/>
    </location>
</feature>
<feature type="compositionally biased region" description="Polar residues" evidence="6">
    <location>
        <begin position="364"/>
        <end position="374"/>
    </location>
</feature>
<keyword evidence="3 7" id="KW-0812">Transmembrane</keyword>
<evidence type="ECO:0000259" key="9">
    <source>
        <dbReference type="Pfam" id="PF20519"/>
    </source>
</evidence>
<evidence type="ECO:0000313" key="11">
    <source>
        <dbReference type="Proteomes" id="UP000241890"/>
    </source>
</evidence>
<dbReference type="InParanoid" id="A0A2R5GIY7"/>
<dbReference type="PANTHER" id="PTHR10877:SF183">
    <property type="entry name" value="AT14535P-RELATED"/>
    <property type="match status" value="1"/>
</dbReference>
<comment type="similarity">
    <text evidence="2">Belongs to the polycystin family.</text>
</comment>
<dbReference type="EMBL" id="BEYU01000084">
    <property type="protein sequence ID" value="GBG30857.1"/>
    <property type="molecule type" value="Genomic_DNA"/>
</dbReference>
<dbReference type="AlphaFoldDB" id="A0A2R5GIY7"/>
<sequence>MSDLAAFEADLGLSGASQQQQQPLPLGPQRRRDAGEDEDGEIFATDVPASTADEDLRESLKSLQEQLRAARAELMFRKDELHTLKQQQRAKAASLRRLPVATASQRPPRGLVQEDRQQDKDEEENAFVQREAVEMMAGFLRRQLLPVAVKAAMPNPADSENVSKPDRSDQAGYFQVEVYANRQVCSLKIKSDSTFRELFVSVVSYWSLAPTVARQLALGDADGALFVDDLIVRTTMQAYAGTKARILLLPRSIHGTDEVRFEDVERFHPSAVAARVRRAEEVRALLHSQHVEAALAQRHSNAAAEISVGRSGIRESEEAVPGSTEDENEENIPDLDIERRAPSSFFRDIDALEESDSLNESDEFQMSSNENRPSLTVEEEARIDREVQHIFATDDIDADLDEPSISIPNALQLGRHGGSLARKQRTYHLVIDCLVFFPVLVLLVVAICIGCQRYVFVANFQQVSSQFRQYFEDYEPPPRTEVARDSNERLVAWNEVSDYESAYDWLNFTLESQVHNSINCENEEQQCYLNQYHQVVGHVRMRQVRVQPQECTFVFDTNCYAPYSMSIRDESEMTGTAISTQAGDPLTFVDARTATSLNDWRSASPRGPVDTLDLVSRYDGSGYVAVLSSDQGEITAANWTMTVSQLQNVDWINEGTRMVEIIFNTININTGSATAHVFLLQQTEMGAIEPVYIPETVPPSLFLKSFAGKAKAWMSVLGVGAMLYIVAYLIVIVAIRRLAGPVSLSVQNASNSRCKCCLQSFWQSRAWRAFHPVYTTLDILSLLSIASVFALEFLGARGTARAEVAGELVNFLDINAEPFFQNWGFHGTIHRHQVNLLAVTIVCVLLRGVRFMQLFRSGDILVRSWTLALRDILHYFFLIFLPLFLAFATTIFVVYAPYNPEIISFASSLLISMRLLFGFQLGALEIPEHELGWSLFITMGFGLLVVYFANILLTLVHIQSFATAALLPPRTFIRGPFDWATAAHAIIVDGTP</sequence>
<reference evidence="10 11" key="1">
    <citation type="submission" date="2017-12" db="EMBL/GenBank/DDBJ databases">
        <title>Sequencing, de novo assembly and annotation of complete genome of a new Thraustochytrid species, strain FCC1311.</title>
        <authorList>
            <person name="Sedici K."/>
            <person name="Godart F."/>
            <person name="Aiese Cigliano R."/>
            <person name="Sanseverino W."/>
            <person name="Barakat M."/>
            <person name="Ortet P."/>
            <person name="Marechal E."/>
            <person name="Cagnac O."/>
            <person name="Amato A."/>
        </authorList>
    </citation>
    <scope>NUCLEOTIDE SEQUENCE [LARGE SCALE GENOMIC DNA]</scope>
</reference>
<feature type="transmembrane region" description="Helical" evidence="7">
    <location>
        <begin position="902"/>
        <end position="921"/>
    </location>
</feature>
<dbReference type="OrthoDB" id="444119at2759"/>
<feature type="transmembrane region" description="Helical" evidence="7">
    <location>
        <begin position="872"/>
        <end position="895"/>
    </location>
</feature>
<dbReference type="InterPro" id="IPR051223">
    <property type="entry name" value="Polycystin"/>
</dbReference>
<evidence type="ECO:0000256" key="4">
    <source>
        <dbReference type="ARBA" id="ARBA00022989"/>
    </source>
</evidence>
<comment type="subcellular location">
    <subcellularLocation>
        <location evidence="1">Membrane</location>
        <topology evidence="1">Multi-pass membrane protein</topology>
    </subcellularLocation>
</comment>
<proteinExistence type="inferred from homology"/>
<feature type="region of interest" description="Disordered" evidence="6">
    <location>
        <begin position="306"/>
        <end position="337"/>
    </location>
</feature>
<accession>A0A2R5GIY7</accession>
<evidence type="ECO:0000256" key="7">
    <source>
        <dbReference type="SAM" id="Phobius"/>
    </source>
</evidence>
<feature type="region of interest" description="Disordered" evidence="6">
    <location>
        <begin position="1"/>
        <end position="57"/>
    </location>
</feature>
<protein>
    <submittedName>
        <fullName evidence="10">Polycystin-2</fullName>
    </submittedName>
</protein>
<evidence type="ECO:0000259" key="8">
    <source>
        <dbReference type="Pfam" id="PF08016"/>
    </source>
</evidence>
<gene>
    <name evidence="10" type="ORF">FCC1311_070772</name>
</gene>
<feature type="compositionally biased region" description="Low complexity" evidence="6">
    <location>
        <begin position="12"/>
        <end position="28"/>
    </location>
</feature>
<evidence type="ECO:0000256" key="6">
    <source>
        <dbReference type="SAM" id="MobiDB-lite"/>
    </source>
</evidence>
<dbReference type="Proteomes" id="UP000241890">
    <property type="component" value="Unassembled WGS sequence"/>
</dbReference>
<feature type="domain" description="Polycystin" evidence="9">
    <location>
        <begin position="494"/>
        <end position="687"/>
    </location>
</feature>
<keyword evidence="4 7" id="KW-1133">Transmembrane helix</keyword>
<organism evidence="10 11">
    <name type="scientific">Hondaea fermentalgiana</name>
    <dbReference type="NCBI Taxonomy" id="2315210"/>
    <lineage>
        <taxon>Eukaryota</taxon>
        <taxon>Sar</taxon>
        <taxon>Stramenopiles</taxon>
        <taxon>Bigyra</taxon>
        <taxon>Labyrinthulomycetes</taxon>
        <taxon>Thraustochytrida</taxon>
        <taxon>Thraustochytriidae</taxon>
        <taxon>Hondaea</taxon>
    </lineage>
</organism>
<dbReference type="Pfam" id="PF20519">
    <property type="entry name" value="Polycystin_dom"/>
    <property type="match status" value="1"/>
</dbReference>
<feature type="transmembrane region" description="Helical" evidence="7">
    <location>
        <begin position="933"/>
        <end position="956"/>
    </location>
</feature>
<feature type="region of interest" description="Disordered" evidence="6">
    <location>
        <begin position="85"/>
        <end position="123"/>
    </location>
</feature>
<feature type="compositionally biased region" description="Acidic residues" evidence="6">
    <location>
        <begin position="324"/>
        <end position="335"/>
    </location>
</feature>
<evidence type="ECO:0000256" key="2">
    <source>
        <dbReference type="ARBA" id="ARBA00007200"/>
    </source>
</evidence>
<name>A0A2R5GIY7_9STRA</name>
<evidence type="ECO:0000256" key="5">
    <source>
        <dbReference type="ARBA" id="ARBA00023136"/>
    </source>
</evidence>
<feature type="region of interest" description="Disordered" evidence="6">
    <location>
        <begin position="356"/>
        <end position="376"/>
    </location>
</feature>
<keyword evidence="11" id="KW-1185">Reference proteome</keyword>
<dbReference type="InterPro" id="IPR046791">
    <property type="entry name" value="Polycystin_dom"/>
</dbReference>
<comment type="caution">
    <text evidence="10">The sequence shown here is derived from an EMBL/GenBank/DDBJ whole genome shotgun (WGS) entry which is preliminary data.</text>
</comment>
<evidence type="ECO:0000256" key="1">
    <source>
        <dbReference type="ARBA" id="ARBA00004141"/>
    </source>
</evidence>
<dbReference type="GO" id="GO:0016020">
    <property type="term" value="C:membrane"/>
    <property type="evidence" value="ECO:0007669"/>
    <property type="project" value="UniProtKB-SubCell"/>
</dbReference>
<dbReference type="Pfam" id="PF08016">
    <property type="entry name" value="PKD_channel"/>
    <property type="match status" value="1"/>
</dbReference>
<feature type="transmembrane region" description="Helical" evidence="7">
    <location>
        <begin position="434"/>
        <end position="456"/>
    </location>
</feature>
<dbReference type="PANTHER" id="PTHR10877">
    <property type="entry name" value="POLYCYSTIN FAMILY MEMBER"/>
    <property type="match status" value="1"/>
</dbReference>
<evidence type="ECO:0000256" key="3">
    <source>
        <dbReference type="ARBA" id="ARBA00022692"/>
    </source>
</evidence>
<feature type="transmembrane region" description="Helical" evidence="7">
    <location>
        <begin position="712"/>
        <end position="735"/>
    </location>
</feature>
<evidence type="ECO:0000313" key="10">
    <source>
        <dbReference type="EMBL" id="GBG30857.1"/>
    </source>
</evidence>
<keyword evidence="5 7" id="KW-0472">Membrane</keyword>
<feature type="transmembrane region" description="Helical" evidence="7">
    <location>
        <begin position="834"/>
        <end position="852"/>
    </location>
</feature>
<dbReference type="InterPro" id="IPR013122">
    <property type="entry name" value="PKD1_2_channel"/>
</dbReference>